<protein>
    <submittedName>
        <fullName evidence="2">Uncharacterized protein</fullName>
    </submittedName>
</protein>
<feature type="region of interest" description="Disordered" evidence="1">
    <location>
        <begin position="66"/>
        <end position="104"/>
    </location>
</feature>
<proteinExistence type="predicted"/>
<sequence>MAPVAMCICMLREHLYLESPVKSSHEIKNLHRYLPTYKFPTPPSTPPHSWLLKIHVLIILVLTAQKTKTTGNPPPPPAGGPNEKKKKTKTPRAREQKKKTIKER</sequence>
<evidence type="ECO:0000313" key="2">
    <source>
        <dbReference type="EMBL" id="CAG6743137.1"/>
    </source>
</evidence>
<feature type="compositionally biased region" description="Basic residues" evidence="1">
    <location>
        <begin position="84"/>
        <end position="104"/>
    </location>
</feature>
<dbReference type="EMBL" id="HBUF01443786">
    <property type="protein sequence ID" value="CAG6743137.1"/>
    <property type="molecule type" value="Transcribed_RNA"/>
</dbReference>
<reference evidence="2" key="1">
    <citation type="submission" date="2021-05" db="EMBL/GenBank/DDBJ databases">
        <authorList>
            <person name="Alioto T."/>
            <person name="Alioto T."/>
            <person name="Gomez Garrido J."/>
        </authorList>
    </citation>
    <scope>NUCLEOTIDE SEQUENCE</scope>
</reference>
<organism evidence="2">
    <name type="scientific">Cacopsylla melanoneura</name>
    <dbReference type="NCBI Taxonomy" id="428564"/>
    <lineage>
        <taxon>Eukaryota</taxon>
        <taxon>Metazoa</taxon>
        <taxon>Ecdysozoa</taxon>
        <taxon>Arthropoda</taxon>
        <taxon>Hexapoda</taxon>
        <taxon>Insecta</taxon>
        <taxon>Pterygota</taxon>
        <taxon>Neoptera</taxon>
        <taxon>Paraneoptera</taxon>
        <taxon>Hemiptera</taxon>
        <taxon>Sternorrhyncha</taxon>
        <taxon>Psylloidea</taxon>
        <taxon>Psyllidae</taxon>
        <taxon>Psyllinae</taxon>
        <taxon>Cacopsylla</taxon>
    </lineage>
</organism>
<name>A0A8D8ZBM4_9HEMI</name>
<evidence type="ECO:0000256" key="1">
    <source>
        <dbReference type="SAM" id="MobiDB-lite"/>
    </source>
</evidence>
<accession>A0A8D8ZBM4</accession>
<dbReference type="AlphaFoldDB" id="A0A8D8ZBM4"/>